<dbReference type="EMBL" id="JBHFFA010000007">
    <property type="protein sequence ID" value="KAL2610764.1"/>
    <property type="molecule type" value="Genomic_DNA"/>
</dbReference>
<evidence type="ECO:0000313" key="1">
    <source>
        <dbReference type="EMBL" id="KAL2610764.1"/>
    </source>
</evidence>
<sequence>MSASDAPPSRYRIQRTIRQGTTAMTTLLNMGLVAIFPNNPPLLDRYKEWTLEHWKKRLTLTVLHSRFLGRNVFLTVFDCKIHRDKALGRHPPTISTAKLLPWTP</sequence>
<evidence type="ECO:0000313" key="2">
    <source>
        <dbReference type="Proteomes" id="UP001605036"/>
    </source>
</evidence>
<gene>
    <name evidence="1" type="ORF">R1flu_022456</name>
</gene>
<dbReference type="AlphaFoldDB" id="A0ABD1XP87"/>
<keyword evidence="2" id="KW-1185">Reference proteome</keyword>
<comment type="caution">
    <text evidence="1">The sequence shown here is derived from an EMBL/GenBank/DDBJ whole genome shotgun (WGS) entry which is preliminary data.</text>
</comment>
<organism evidence="1 2">
    <name type="scientific">Riccia fluitans</name>
    <dbReference type="NCBI Taxonomy" id="41844"/>
    <lineage>
        <taxon>Eukaryota</taxon>
        <taxon>Viridiplantae</taxon>
        <taxon>Streptophyta</taxon>
        <taxon>Embryophyta</taxon>
        <taxon>Marchantiophyta</taxon>
        <taxon>Marchantiopsida</taxon>
        <taxon>Marchantiidae</taxon>
        <taxon>Marchantiales</taxon>
        <taxon>Ricciaceae</taxon>
        <taxon>Riccia</taxon>
    </lineage>
</organism>
<accession>A0ABD1XP87</accession>
<protein>
    <submittedName>
        <fullName evidence="1">Uncharacterized protein</fullName>
    </submittedName>
</protein>
<proteinExistence type="predicted"/>
<dbReference type="Proteomes" id="UP001605036">
    <property type="component" value="Unassembled WGS sequence"/>
</dbReference>
<name>A0ABD1XP87_9MARC</name>
<reference evidence="1 2" key="1">
    <citation type="submission" date="2024-09" db="EMBL/GenBank/DDBJ databases">
        <title>Chromosome-scale assembly of Riccia fluitans.</title>
        <authorList>
            <person name="Paukszto L."/>
            <person name="Sawicki J."/>
            <person name="Karawczyk K."/>
            <person name="Piernik-Szablinska J."/>
            <person name="Szczecinska M."/>
            <person name="Mazdziarz M."/>
        </authorList>
    </citation>
    <scope>NUCLEOTIDE SEQUENCE [LARGE SCALE GENOMIC DNA]</scope>
    <source>
        <strain evidence="1">Rf_01</strain>
        <tissue evidence="1">Aerial parts of the thallus</tissue>
    </source>
</reference>